<evidence type="ECO:0000313" key="4">
    <source>
        <dbReference type="Proteomes" id="UP000292702"/>
    </source>
</evidence>
<comment type="caution">
    <text evidence="3">The sequence shown here is derived from an EMBL/GenBank/DDBJ whole genome shotgun (WGS) entry which is preliminary data.</text>
</comment>
<evidence type="ECO:0000256" key="1">
    <source>
        <dbReference type="SAM" id="Phobius"/>
    </source>
</evidence>
<dbReference type="Proteomes" id="UP000292702">
    <property type="component" value="Unassembled WGS sequence"/>
</dbReference>
<protein>
    <recommendedName>
        <fullName evidence="5">Extracellular membrane protein CFEM domain-containing protein</fullName>
    </recommendedName>
</protein>
<organism evidence="3 4">
    <name type="scientific">Steccherinum ochraceum</name>
    <dbReference type="NCBI Taxonomy" id="92696"/>
    <lineage>
        <taxon>Eukaryota</taxon>
        <taxon>Fungi</taxon>
        <taxon>Dikarya</taxon>
        <taxon>Basidiomycota</taxon>
        <taxon>Agaricomycotina</taxon>
        <taxon>Agaricomycetes</taxon>
        <taxon>Polyporales</taxon>
        <taxon>Steccherinaceae</taxon>
        <taxon>Steccherinum</taxon>
    </lineage>
</organism>
<dbReference type="EMBL" id="RWJN01000332">
    <property type="protein sequence ID" value="TCD62974.1"/>
    <property type="molecule type" value="Genomic_DNA"/>
</dbReference>
<accession>A0A4R0RKX5</accession>
<dbReference type="AlphaFoldDB" id="A0A4R0RKX5"/>
<reference evidence="3 4" key="1">
    <citation type="submission" date="2018-11" db="EMBL/GenBank/DDBJ databases">
        <title>Genome assembly of Steccherinum ochraceum LE-BIN_3174, the white-rot fungus of the Steccherinaceae family (The Residual Polyporoid clade, Polyporales, Basidiomycota).</title>
        <authorList>
            <person name="Fedorova T.V."/>
            <person name="Glazunova O.A."/>
            <person name="Landesman E.O."/>
            <person name="Moiseenko K.V."/>
            <person name="Psurtseva N.V."/>
            <person name="Savinova O.S."/>
            <person name="Shakhova N.V."/>
            <person name="Tyazhelova T.V."/>
            <person name="Vasina D.V."/>
        </authorList>
    </citation>
    <scope>NUCLEOTIDE SEQUENCE [LARGE SCALE GENOMIC DNA]</scope>
    <source>
        <strain evidence="3 4">LE-BIN_3174</strain>
    </source>
</reference>
<evidence type="ECO:0000313" key="3">
    <source>
        <dbReference type="EMBL" id="TCD62974.1"/>
    </source>
</evidence>
<feature type="transmembrane region" description="Helical" evidence="1">
    <location>
        <begin position="170"/>
        <end position="188"/>
    </location>
</feature>
<keyword evidence="4" id="KW-1185">Reference proteome</keyword>
<keyword evidence="2" id="KW-0732">Signal</keyword>
<sequence>MSPVELLVFLSLAIAFTASSLVLAAPSPFYTVELLTCGQSPNGTAGLCGEVCEPVTKALCVCQGLPYCTCSIAPTDTIQACLQCHINDEVHDRYIGDLRLEVPPRVQTYASMCDKVLSTRSLESLSDIQLPPETPRNGNGTLDRREQSVCVYGLPDVTLFPSSRLPGYRSPWFLLAFVVVAFISIIQARRKSSTPTEA</sequence>
<feature type="chain" id="PRO_5020663758" description="Extracellular membrane protein CFEM domain-containing protein" evidence="2">
    <location>
        <begin position="25"/>
        <end position="198"/>
    </location>
</feature>
<evidence type="ECO:0000256" key="2">
    <source>
        <dbReference type="SAM" id="SignalP"/>
    </source>
</evidence>
<proteinExistence type="predicted"/>
<dbReference type="OrthoDB" id="2802088at2759"/>
<keyword evidence="1" id="KW-0472">Membrane</keyword>
<name>A0A4R0RKX5_9APHY</name>
<feature type="signal peptide" evidence="2">
    <location>
        <begin position="1"/>
        <end position="24"/>
    </location>
</feature>
<gene>
    <name evidence="3" type="ORF">EIP91_006181</name>
</gene>
<evidence type="ECO:0008006" key="5">
    <source>
        <dbReference type="Google" id="ProtNLM"/>
    </source>
</evidence>
<keyword evidence="1" id="KW-0812">Transmembrane</keyword>
<keyword evidence="1" id="KW-1133">Transmembrane helix</keyword>